<keyword evidence="13" id="KW-0479">Metal-binding</keyword>
<dbReference type="FunFam" id="1.10.275.60:FF:000001">
    <property type="entry name" value="Adenylosuccinate lyase"/>
    <property type="match status" value="1"/>
</dbReference>
<dbReference type="InterPro" id="IPR019468">
    <property type="entry name" value="AdenyloSucc_lyase_C"/>
</dbReference>
<sequence length="828" mass="93469">MAGAEFQKYRSPLVSRYASPEMAFNFSEMKKFTTWRRLWTYLAKSEKALGLDITEEQIKEMENNLTNIDFQLAAAEEKKVRHDVMAHVHTFGACCPKAAGIIHLGATSAYVGDNTDLIVMRDGFDILLPKLARVIKSLSAFAEKQKNLPCLSYTHLQPAQLTTVGKRACLWTQDLLMDLRNLENARNNLRFRGVKGTTGTQASFLALFEGDEEKVEKLDKMVTELAGFQQTYMVCGQTYSRKVDIDSLTVLASLGASVHKICTDIRLLANFKELEEPFEKEQIGSSAMPYKRNPMRSERCCALARHLICLVQDPLMTAATQWMERTLDDSANRRISLPEAFLTADIILSTLQNVTDGMVVYPKVIERRINQELPFMATENVIMAMVKAGVDRQECHEQIRVLSQEAGQVVKQEGGDNDLVERIQRSDYFKPIHSQLESLMDPKTFIGRAPSQVTQFIEKEVVPNLQKYADKLKDAGKVELQVLTPEQQLQARAVLYGQCVGDALGLLTEFLTKKEAKQYFGHLKSCLEFEHKSLVDNPHQNRWNEGDWSDDSDQALLILISLIDNKGELNGLDIARRFLDWMKRGIPELGDCVGMGIGALTDRVIHHQDFLGDPESAAEAVWREGDCKAASNGAVMRTSTLGIHRFHDLEEVEKNAARVARITHFDPRCQASAVAVSVAIAMMLQRKEKHTDKTGQYNIPAIITDSYDIAVKYVETDEQRRELLTCMKCTHLRQMKLDESGKIGYTFKTLGAGFWALKQDDFRRAITKVILHGGDADTNSCVAGALLGCKLGLESIPESWRTKLKHRDWLEQQLHRYFMMINESEEAV</sequence>
<dbReference type="GO" id="GO:0004018">
    <property type="term" value="F:N6-(1,2-dicarboxyethyl)AMP AMP-lyase (fumarate-forming) activity"/>
    <property type="evidence" value="ECO:0007669"/>
    <property type="project" value="InterPro"/>
</dbReference>
<dbReference type="Gene3D" id="1.20.200.10">
    <property type="entry name" value="Fumarase/aspartase (Central domain)"/>
    <property type="match status" value="1"/>
</dbReference>
<dbReference type="RefSeq" id="XP_022309706.1">
    <property type="nucleotide sequence ID" value="XM_022453998.1"/>
</dbReference>
<reference evidence="17" key="1">
    <citation type="submission" date="2025-08" db="UniProtKB">
        <authorList>
            <consortium name="RefSeq"/>
        </authorList>
    </citation>
    <scope>IDENTIFICATION</scope>
    <source>
        <tissue evidence="17">Whole sample</tissue>
    </source>
</reference>
<comment type="catalytic activity">
    <reaction evidence="1">
        <text>(2S)-2-[5-amino-1-(5-phospho-beta-D-ribosyl)imidazole-4-carboxamido]succinate = 5-amino-1-(5-phospho-beta-D-ribosyl)imidazole-4-carboxamide + fumarate</text>
        <dbReference type="Rhea" id="RHEA:23920"/>
        <dbReference type="ChEBI" id="CHEBI:29806"/>
        <dbReference type="ChEBI" id="CHEBI:58443"/>
        <dbReference type="ChEBI" id="CHEBI:58475"/>
        <dbReference type="EC" id="4.3.2.2"/>
    </reaction>
</comment>
<dbReference type="GeneID" id="111115321"/>
<feature type="binding site" evidence="13">
    <location>
        <position position="549"/>
    </location>
    <ligand>
        <name>Mg(2+)</name>
        <dbReference type="ChEBI" id="CHEBI:18420"/>
        <label>1</label>
    </ligand>
</feature>
<dbReference type="InterPro" id="IPR008948">
    <property type="entry name" value="L-Aspartase-like"/>
</dbReference>
<dbReference type="Pfam" id="PF03747">
    <property type="entry name" value="ADP_ribosyl_GH"/>
    <property type="match status" value="1"/>
</dbReference>
<dbReference type="KEGG" id="cvn:111115321"/>
<evidence type="ECO:0000256" key="12">
    <source>
        <dbReference type="ARBA" id="ARBA00047513"/>
    </source>
</evidence>
<dbReference type="InterPro" id="IPR005502">
    <property type="entry name" value="Ribosyl_crysJ1"/>
</dbReference>
<evidence type="ECO:0000256" key="7">
    <source>
        <dbReference type="ARBA" id="ARBA00012339"/>
    </source>
</evidence>
<keyword evidence="14" id="KW-0175">Coiled coil</keyword>
<dbReference type="PANTHER" id="PTHR43172:SF1">
    <property type="entry name" value="ADENYLOSUCCINATE LYASE"/>
    <property type="match status" value="1"/>
</dbReference>
<dbReference type="PANTHER" id="PTHR43172">
    <property type="entry name" value="ADENYLOSUCCINATE LYASE"/>
    <property type="match status" value="1"/>
</dbReference>
<dbReference type="NCBIfam" id="TIGR00928">
    <property type="entry name" value="purB"/>
    <property type="match status" value="1"/>
</dbReference>
<dbReference type="UniPathway" id="UPA00074">
    <property type="reaction ID" value="UER00132"/>
</dbReference>
<evidence type="ECO:0000256" key="6">
    <source>
        <dbReference type="ARBA" id="ARBA00011668"/>
    </source>
</evidence>
<dbReference type="InterPro" id="IPR036705">
    <property type="entry name" value="Ribosyl_crysJ1_sf"/>
</dbReference>
<keyword evidence="16" id="KW-1185">Reference proteome</keyword>
<comment type="similarity">
    <text evidence="5">Belongs to the lyase 1 family. Adenylosuccinate lyase subfamily.</text>
</comment>
<evidence type="ECO:0000256" key="2">
    <source>
        <dbReference type="ARBA" id="ARBA00002971"/>
    </source>
</evidence>
<dbReference type="GO" id="GO:0005829">
    <property type="term" value="C:cytosol"/>
    <property type="evidence" value="ECO:0007669"/>
    <property type="project" value="TreeGrafter"/>
</dbReference>
<evidence type="ECO:0000313" key="16">
    <source>
        <dbReference type="Proteomes" id="UP000694844"/>
    </source>
</evidence>
<evidence type="ECO:0000256" key="1">
    <source>
        <dbReference type="ARBA" id="ARBA00000598"/>
    </source>
</evidence>
<dbReference type="InterPro" id="IPR004769">
    <property type="entry name" value="Pur_lyase"/>
</dbReference>
<evidence type="ECO:0000256" key="10">
    <source>
        <dbReference type="ARBA" id="ARBA00023239"/>
    </source>
</evidence>
<keyword evidence="13" id="KW-0460">Magnesium</keyword>
<evidence type="ECO:0000256" key="11">
    <source>
        <dbReference type="ARBA" id="ARBA00030717"/>
    </source>
</evidence>
<evidence type="ECO:0000256" key="3">
    <source>
        <dbReference type="ARBA" id="ARBA00004706"/>
    </source>
</evidence>
<dbReference type="Pfam" id="PF00206">
    <property type="entry name" value="Lyase_1"/>
    <property type="match status" value="1"/>
</dbReference>
<dbReference type="Proteomes" id="UP000694844">
    <property type="component" value="Chromosome 9"/>
</dbReference>
<feature type="binding site" evidence="13">
    <location>
        <position position="778"/>
    </location>
    <ligand>
        <name>Mg(2+)</name>
        <dbReference type="ChEBI" id="CHEBI:18420"/>
        <label>1</label>
    </ligand>
</feature>
<dbReference type="FunFam" id="1.10.40.30:FF:000005">
    <property type="entry name" value="Adenylosuccinate lyase"/>
    <property type="match status" value="1"/>
</dbReference>
<evidence type="ECO:0000256" key="14">
    <source>
        <dbReference type="SAM" id="Coils"/>
    </source>
</evidence>
<feature type="binding site" evidence="13">
    <location>
        <position position="775"/>
    </location>
    <ligand>
        <name>Mg(2+)</name>
        <dbReference type="ChEBI" id="CHEBI:18420"/>
        <label>1</label>
    </ligand>
</feature>
<gene>
    <name evidence="17" type="primary">LOC111115321</name>
</gene>
<evidence type="ECO:0000256" key="9">
    <source>
        <dbReference type="ARBA" id="ARBA00022755"/>
    </source>
</evidence>
<feature type="coiled-coil region" evidence="14">
    <location>
        <begin position="51"/>
        <end position="78"/>
    </location>
</feature>
<dbReference type="PROSITE" id="PS00163">
    <property type="entry name" value="FUMARATE_LYASES"/>
    <property type="match status" value="1"/>
</dbReference>
<dbReference type="AlphaFoldDB" id="A0A8B8C429"/>
<dbReference type="GO" id="GO:0070626">
    <property type="term" value="F:(S)-2-(5-amino-1-(5-phospho-D-ribosyl)imidazole-4-carboxamido) succinate lyase (fumarate-forming) activity"/>
    <property type="evidence" value="ECO:0007669"/>
    <property type="project" value="TreeGrafter"/>
</dbReference>
<dbReference type="UniPathway" id="UPA00075">
    <property type="reaction ID" value="UER00336"/>
</dbReference>
<organism evidence="16 17">
    <name type="scientific">Crassostrea virginica</name>
    <name type="common">Eastern oyster</name>
    <dbReference type="NCBI Taxonomy" id="6565"/>
    <lineage>
        <taxon>Eukaryota</taxon>
        <taxon>Metazoa</taxon>
        <taxon>Spiralia</taxon>
        <taxon>Lophotrochozoa</taxon>
        <taxon>Mollusca</taxon>
        <taxon>Bivalvia</taxon>
        <taxon>Autobranchia</taxon>
        <taxon>Pteriomorphia</taxon>
        <taxon>Ostreida</taxon>
        <taxon>Ostreoidea</taxon>
        <taxon>Ostreidae</taxon>
        <taxon>Crassostrea</taxon>
    </lineage>
</organism>
<dbReference type="CDD" id="cd03302">
    <property type="entry name" value="Adenylsuccinate_lyase_2"/>
    <property type="match status" value="1"/>
</dbReference>
<dbReference type="PRINTS" id="PR00149">
    <property type="entry name" value="FUMRATELYASE"/>
</dbReference>
<evidence type="ECO:0000256" key="5">
    <source>
        <dbReference type="ARBA" id="ARBA00008273"/>
    </source>
</evidence>
<comment type="pathway">
    <text evidence="4">Purine metabolism; AMP biosynthesis via de novo pathway; AMP from IMP: step 2/2.</text>
</comment>
<dbReference type="Pfam" id="PF10397">
    <property type="entry name" value="ADSL_C"/>
    <property type="match status" value="1"/>
</dbReference>
<dbReference type="InterPro" id="IPR000362">
    <property type="entry name" value="Fumarate_lyase_fam"/>
</dbReference>
<dbReference type="GO" id="GO:0046872">
    <property type="term" value="F:metal ion binding"/>
    <property type="evidence" value="ECO:0007669"/>
    <property type="project" value="UniProtKB-KW"/>
</dbReference>
<dbReference type="InterPro" id="IPR022761">
    <property type="entry name" value="Fumarate_lyase_N"/>
</dbReference>
<dbReference type="EC" id="4.3.2.2" evidence="7"/>
<keyword evidence="9" id="KW-0658">Purine biosynthesis</keyword>
<comment type="subunit">
    <text evidence="6">Homotetramer. Residues from neighboring subunits contribute catalytic and substrate-binding residues to each active site.</text>
</comment>
<dbReference type="GO" id="GO:0006189">
    <property type="term" value="P:'de novo' IMP biosynthetic process"/>
    <property type="evidence" value="ECO:0007669"/>
    <property type="project" value="UniProtKB-UniPathway"/>
</dbReference>
<dbReference type="SUPFAM" id="SSF101478">
    <property type="entry name" value="ADP-ribosylglycohydrolase"/>
    <property type="match status" value="1"/>
</dbReference>
<evidence type="ECO:0000256" key="8">
    <source>
        <dbReference type="ARBA" id="ARBA00017058"/>
    </source>
</evidence>
<evidence type="ECO:0000259" key="15">
    <source>
        <dbReference type="SMART" id="SM00998"/>
    </source>
</evidence>
<evidence type="ECO:0000256" key="13">
    <source>
        <dbReference type="PIRSR" id="PIRSR605502-1"/>
    </source>
</evidence>
<comment type="catalytic activity">
    <reaction evidence="12">
        <text>N(6)-(1,2-dicarboxyethyl)-AMP = fumarate + AMP</text>
        <dbReference type="Rhea" id="RHEA:16853"/>
        <dbReference type="ChEBI" id="CHEBI:29806"/>
        <dbReference type="ChEBI" id="CHEBI:57567"/>
        <dbReference type="ChEBI" id="CHEBI:456215"/>
        <dbReference type="EC" id="4.3.2.2"/>
    </reaction>
</comment>
<feature type="domain" description="Adenylosuccinate lyase C-terminal" evidence="15">
    <location>
        <begin position="373"/>
        <end position="457"/>
    </location>
</feature>
<protein>
    <recommendedName>
        <fullName evidence="8">Adenylosuccinate lyase</fullName>
        <ecNumber evidence="7">4.3.2.2</ecNumber>
    </recommendedName>
    <alternativeName>
        <fullName evidence="11">Adenylosuccinase</fullName>
    </alternativeName>
</protein>
<comment type="pathway">
    <text evidence="3">Purine metabolism; IMP biosynthesis via de novo pathway; 5-amino-1-(5-phospho-D-ribosyl)imidazole-4-carboxamide from 5-amino-1-(5-phospho-D-ribosyl)imidazole-4-carboxylate: step 2/2.</text>
</comment>
<evidence type="ECO:0000256" key="4">
    <source>
        <dbReference type="ARBA" id="ARBA00004734"/>
    </source>
</evidence>
<dbReference type="InterPro" id="IPR020557">
    <property type="entry name" value="Fumarate_lyase_CS"/>
</dbReference>
<dbReference type="OrthoDB" id="406045at2759"/>
<comment type="function">
    <text evidence="2">Catalyzes two non-sequential steps in de novo AMP synthesis: converts (S)-2-(5-amino-1-(5-phospho-D-ribosyl)imidazole-4-carboxamido)succinate (SAICAR) to fumarate plus 5-amino-1-(5-phospho-D-ribosyl)imidazole-4-carboxamide, and thereby also contributes to de novo IMP synthesis, and converts succinyladenosine monophosphate (SAMP) to AMP and fumarate.</text>
</comment>
<accession>A0A8B8C429</accession>
<dbReference type="SMART" id="SM00998">
    <property type="entry name" value="ADSL_C"/>
    <property type="match status" value="1"/>
</dbReference>
<dbReference type="Gene3D" id="1.10.275.60">
    <property type="match status" value="1"/>
</dbReference>
<proteinExistence type="inferred from homology"/>
<name>A0A8B8C429_CRAVI</name>
<feature type="binding site" evidence="13">
    <location>
        <position position="550"/>
    </location>
    <ligand>
        <name>Mg(2+)</name>
        <dbReference type="ChEBI" id="CHEBI:18420"/>
        <label>1</label>
    </ligand>
</feature>
<dbReference type="Gene3D" id="1.10.4080.10">
    <property type="entry name" value="ADP-ribosylation/Crystallin J1"/>
    <property type="match status" value="1"/>
</dbReference>
<comment type="cofactor">
    <cofactor evidence="13">
        <name>Mg(2+)</name>
        <dbReference type="ChEBI" id="CHEBI:18420"/>
    </cofactor>
    <text evidence="13">Binds 2 magnesium ions per subunit.</text>
</comment>
<dbReference type="GO" id="GO:0044208">
    <property type="term" value="P:'de novo' AMP biosynthetic process"/>
    <property type="evidence" value="ECO:0007669"/>
    <property type="project" value="UniProtKB-UniPathway"/>
</dbReference>
<feature type="binding site" evidence="13">
    <location>
        <position position="777"/>
    </location>
    <ligand>
        <name>Mg(2+)</name>
        <dbReference type="ChEBI" id="CHEBI:18420"/>
        <label>1</label>
    </ligand>
</feature>
<keyword evidence="10" id="KW-0456">Lyase</keyword>
<evidence type="ECO:0000313" key="17">
    <source>
        <dbReference type="RefSeq" id="XP_022309706.1"/>
    </source>
</evidence>
<dbReference type="Gene3D" id="1.10.40.30">
    <property type="entry name" value="Fumarase/aspartase (C-terminal domain)"/>
    <property type="match status" value="1"/>
</dbReference>
<feature type="binding site" evidence="13">
    <location>
        <position position="551"/>
    </location>
    <ligand>
        <name>Mg(2+)</name>
        <dbReference type="ChEBI" id="CHEBI:18420"/>
        <label>1</label>
    </ligand>
</feature>
<dbReference type="SUPFAM" id="SSF48557">
    <property type="entry name" value="L-aspartase-like"/>
    <property type="match status" value="1"/>
</dbReference>